<evidence type="ECO:0000313" key="1">
    <source>
        <dbReference type="EMBL" id="VTR97331.1"/>
    </source>
</evidence>
<sequence>MAFITRYRGHLREYSEEVDESMLFQEVTLDEYLALQYPTFREANHPEQARIERAEIQAATMQGDRLWLWRRIDESNRTDGSASEWGGLAVTRGGKIIRAWLVWMEH</sequence>
<proteinExistence type="predicted"/>
<protein>
    <submittedName>
        <fullName evidence="1">Uncharacterized protein</fullName>
    </submittedName>
</protein>
<evidence type="ECO:0000313" key="2">
    <source>
        <dbReference type="Proteomes" id="UP000464178"/>
    </source>
</evidence>
<reference evidence="1 2" key="1">
    <citation type="submission" date="2019-05" db="EMBL/GenBank/DDBJ databases">
        <authorList>
            <consortium name="Science for Life Laboratories"/>
        </authorList>
    </citation>
    <scope>NUCLEOTIDE SEQUENCE [LARGE SCALE GENOMIC DNA]</scope>
    <source>
        <strain evidence="1">Soil9</strain>
    </source>
</reference>
<dbReference type="AlphaFoldDB" id="A0A6P2D7L7"/>
<accession>A0A6P2D7L7</accession>
<keyword evidence="2" id="KW-1185">Reference proteome</keyword>
<dbReference type="KEGG" id="gms:SOIL9_07740"/>
<name>A0A6P2D7L7_9BACT</name>
<organism evidence="1 2">
    <name type="scientific">Gemmata massiliana</name>
    <dbReference type="NCBI Taxonomy" id="1210884"/>
    <lineage>
        <taxon>Bacteria</taxon>
        <taxon>Pseudomonadati</taxon>
        <taxon>Planctomycetota</taxon>
        <taxon>Planctomycetia</taxon>
        <taxon>Gemmatales</taxon>
        <taxon>Gemmataceae</taxon>
        <taxon>Gemmata</taxon>
    </lineage>
</organism>
<dbReference type="EMBL" id="LR593886">
    <property type="protein sequence ID" value="VTR97331.1"/>
    <property type="molecule type" value="Genomic_DNA"/>
</dbReference>
<dbReference type="Proteomes" id="UP000464178">
    <property type="component" value="Chromosome"/>
</dbReference>
<gene>
    <name evidence="1" type="ORF">SOIL9_07740</name>
</gene>
<dbReference type="RefSeq" id="WP_162671155.1">
    <property type="nucleotide sequence ID" value="NZ_LR593886.1"/>
</dbReference>